<comment type="caution">
    <text evidence="4">The sequence shown here is derived from an EMBL/GenBank/DDBJ whole genome shotgun (WGS) entry which is preliminary data.</text>
</comment>
<accession>A0ABV6B6U6</accession>
<evidence type="ECO:0000256" key="1">
    <source>
        <dbReference type="ARBA" id="ARBA00022729"/>
    </source>
</evidence>
<reference evidence="4 5" key="1">
    <citation type="submission" date="2024-09" db="EMBL/GenBank/DDBJ databases">
        <authorList>
            <person name="Sun Q."/>
            <person name="Mori K."/>
        </authorList>
    </citation>
    <scope>NUCLEOTIDE SEQUENCE [LARGE SCALE GENOMIC DNA]</scope>
    <source>
        <strain evidence="4 5">JCM 13503</strain>
    </source>
</reference>
<feature type="signal peptide" evidence="2">
    <location>
        <begin position="1"/>
        <end position="21"/>
    </location>
</feature>
<feature type="domain" description="SbsA Ig-like" evidence="3">
    <location>
        <begin position="30"/>
        <end position="74"/>
    </location>
</feature>
<dbReference type="Pfam" id="PF13205">
    <property type="entry name" value="Big_5"/>
    <property type="match status" value="1"/>
</dbReference>
<feature type="chain" id="PRO_5045729957" evidence="2">
    <location>
        <begin position="22"/>
        <end position="104"/>
    </location>
</feature>
<dbReference type="PROSITE" id="PS51257">
    <property type="entry name" value="PROKAR_LIPOPROTEIN"/>
    <property type="match status" value="1"/>
</dbReference>
<organism evidence="4 5">
    <name type="scientific">Deinococcus oregonensis</name>
    <dbReference type="NCBI Taxonomy" id="1805970"/>
    <lineage>
        <taxon>Bacteria</taxon>
        <taxon>Thermotogati</taxon>
        <taxon>Deinococcota</taxon>
        <taxon>Deinococci</taxon>
        <taxon>Deinococcales</taxon>
        <taxon>Deinococcaceae</taxon>
        <taxon>Deinococcus</taxon>
    </lineage>
</organism>
<evidence type="ECO:0000256" key="2">
    <source>
        <dbReference type="SAM" id="SignalP"/>
    </source>
</evidence>
<evidence type="ECO:0000313" key="5">
    <source>
        <dbReference type="Proteomes" id="UP001589733"/>
    </source>
</evidence>
<dbReference type="EMBL" id="JBHLYR010000091">
    <property type="protein sequence ID" value="MFB9995484.1"/>
    <property type="molecule type" value="Genomic_DNA"/>
</dbReference>
<proteinExistence type="predicted"/>
<dbReference type="Proteomes" id="UP001589733">
    <property type="component" value="Unassembled WGS sequence"/>
</dbReference>
<keyword evidence="1 2" id="KW-0732">Signal</keyword>
<gene>
    <name evidence="4" type="ORF">ACFFLM_26485</name>
</gene>
<dbReference type="InterPro" id="IPR032812">
    <property type="entry name" value="SbsA_Ig"/>
</dbReference>
<protein>
    <submittedName>
        <fullName evidence="4">Ig-like domain-containing protein</fullName>
    </submittedName>
</protein>
<feature type="non-terminal residue" evidence="4">
    <location>
        <position position="104"/>
    </location>
</feature>
<dbReference type="Gene3D" id="2.60.40.3710">
    <property type="match status" value="1"/>
</dbReference>
<name>A0ABV6B6U6_9DEIO</name>
<keyword evidence="5" id="KW-1185">Reference proteome</keyword>
<dbReference type="RefSeq" id="WP_380017459.1">
    <property type="nucleotide sequence ID" value="NZ_JBHLYR010000091.1"/>
</dbReference>
<sequence length="104" mass="10947">MSDGRTSTLVLLLALSLTACGGTSGPVGGAPELLAISPANGAVGVHKDTNIELSFNQPMNRASVEAAYVSFSEGLRRDQVTFVGVNPKYRASRQVTSKRHDSGW</sequence>
<evidence type="ECO:0000259" key="3">
    <source>
        <dbReference type="Pfam" id="PF13205"/>
    </source>
</evidence>
<evidence type="ECO:0000313" key="4">
    <source>
        <dbReference type="EMBL" id="MFB9995484.1"/>
    </source>
</evidence>